<evidence type="ECO:0000256" key="4">
    <source>
        <dbReference type="ARBA" id="ARBA00022989"/>
    </source>
</evidence>
<evidence type="ECO:0000256" key="5">
    <source>
        <dbReference type="ARBA" id="ARBA00023136"/>
    </source>
</evidence>
<evidence type="ECO:0000259" key="7">
    <source>
        <dbReference type="PROSITE" id="PS50850"/>
    </source>
</evidence>
<feature type="transmembrane region" description="Helical" evidence="6">
    <location>
        <begin position="291"/>
        <end position="309"/>
    </location>
</feature>
<evidence type="ECO:0000256" key="6">
    <source>
        <dbReference type="SAM" id="Phobius"/>
    </source>
</evidence>
<dbReference type="Pfam" id="PF07690">
    <property type="entry name" value="MFS_1"/>
    <property type="match status" value="1"/>
</dbReference>
<feature type="transmembrane region" description="Helical" evidence="6">
    <location>
        <begin position="225"/>
        <end position="250"/>
    </location>
</feature>
<feature type="domain" description="Major facilitator superfamily (MFS) profile" evidence="7">
    <location>
        <begin position="19"/>
        <end position="404"/>
    </location>
</feature>
<dbReference type="InterPro" id="IPR011701">
    <property type="entry name" value="MFS"/>
</dbReference>
<feature type="transmembrane region" description="Helical" evidence="6">
    <location>
        <begin position="55"/>
        <end position="76"/>
    </location>
</feature>
<dbReference type="SUPFAM" id="SSF103473">
    <property type="entry name" value="MFS general substrate transporter"/>
    <property type="match status" value="1"/>
</dbReference>
<keyword evidence="2" id="KW-1003">Cell membrane</keyword>
<evidence type="ECO:0000256" key="2">
    <source>
        <dbReference type="ARBA" id="ARBA00022475"/>
    </source>
</evidence>
<comment type="subcellular location">
    <subcellularLocation>
        <location evidence="1">Cell membrane</location>
        <topology evidence="1">Multi-pass membrane protein</topology>
    </subcellularLocation>
</comment>
<sequence length="421" mass="44705">MKNQYENLKIGWVSYENKLLLILFFTFGIVFFDRLALSFLFPFVSKELDLNNAQLGMLSSILALAWAASGAFFGAYTDRKGGRKTVLILSVLMFSLCSALSGLVGGFVGLLLLRALMGLAEGPVLPLSQTLMVEASTPSRRGLNMGLLQGSSAGLLGAVIAPPVIVALAVAYGWRTAFYLTCVPGLIAAALIWLHVKNTDGGRADELAAALQTGSRWALLRERNIWLSVLISCVFMAWFVIIISFAPTYLVNAKGFGPGTMSAVMSCMGVAWVIWGFAVPAISDHIGRRPALIFFSFVAACCPLAFLYAQSPVVMGGLLLLTYTGLGCFTLFMATIPAETVPRAAMATALGMIMGFGELIGGFIAPTLAGVAADRWGLDVVMWVAAAGALLAGLLSLGLIETAPRRVDDRQPAAALKESQA</sequence>
<feature type="transmembrane region" description="Helical" evidence="6">
    <location>
        <begin position="380"/>
        <end position="400"/>
    </location>
</feature>
<dbReference type="RefSeq" id="WP_034383980.1">
    <property type="nucleotide sequence ID" value="NZ_AWTN01000159.1"/>
</dbReference>
<dbReference type="CDD" id="cd17316">
    <property type="entry name" value="MFS_SV2_like"/>
    <property type="match status" value="1"/>
</dbReference>
<feature type="transmembrane region" description="Helical" evidence="6">
    <location>
        <begin position="315"/>
        <end position="334"/>
    </location>
</feature>
<feature type="transmembrane region" description="Helical" evidence="6">
    <location>
        <begin position="147"/>
        <end position="171"/>
    </location>
</feature>
<dbReference type="PANTHER" id="PTHR43124">
    <property type="entry name" value="PURINE EFFLUX PUMP PBUE"/>
    <property type="match status" value="1"/>
</dbReference>
<dbReference type="Gene3D" id="1.20.1250.20">
    <property type="entry name" value="MFS general substrate transporter like domains"/>
    <property type="match status" value="2"/>
</dbReference>
<evidence type="ECO:0000313" key="8">
    <source>
        <dbReference type="EMBL" id="KGG82156.1"/>
    </source>
</evidence>
<evidence type="ECO:0000313" key="9">
    <source>
        <dbReference type="Proteomes" id="UP000029567"/>
    </source>
</evidence>
<keyword evidence="5 6" id="KW-0472">Membrane</keyword>
<feature type="transmembrane region" description="Helical" evidence="6">
    <location>
        <begin position="88"/>
        <end position="113"/>
    </location>
</feature>
<gene>
    <name evidence="8" type="ORF">P245_26925</name>
</gene>
<dbReference type="InterPro" id="IPR050189">
    <property type="entry name" value="MFS_Efflux_Transporters"/>
</dbReference>
<dbReference type="EMBL" id="AWTN01000159">
    <property type="protein sequence ID" value="KGG82156.1"/>
    <property type="molecule type" value="Genomic_DNA"/>
</dbReference>
<dbReference type="AlphaFoldDB" id="A0A0E3B629"/>
<evidence type="ECO:0000256" key="1">
    <source>
        <dbReference type="ARBA" id="ARBA00004651"/>
    </source>
</evidence>
<dbReference type="GO" id="GO:0005886">
    <property type="term" value="C:plasma membrane"/>
    <property type="evidence" value="ECO:0007669"/>
    <property type="project" value="UniProtKB-SubCell"/>
</dbReference>
<accession>A0A0E3B629</accession>
<keyword evidence="4 6" id="KW-1133">Transmembrane helix</keyword>
<feature type="transmembrane region" description="Helical" evidence="6">
    <location>
        <begin position="346"/>
        <end position="368"/>
    </location>
</feature>
<protein>
    <submittedName>
        <fullName evidence="8">MFS transporter</fullName>
    </submittedName>
</protein>
<feature type="transmembrane region" description="Helical" evidence="6">
    <location>
        <begin position="256"/>
        <end position="279"/>
    </location>
</feature>
<dbReference type="PANTHER" id="PTHR43124:SF3">
    <property type="entry name" value="CHLORAMPHENICOL EFFLUX PUMP RV0191"/>
    <property type="match status" value="1"/>
</dbReference>
<reference evidence="8 9" key="1">
    <citation type="submission" date="2013-09" db="EMBL/GenBank/DDBJ databases">
        <title>High correlation between genotypes and phenotypes of environmental bacteria Comamonas testosteroni strains.</title>
        <authorList>
            <person name="Liu L."/>
            <person name="Zhu W."/>
            <person name="Xia X."/>
            <person name="Xu B."/>
            <person name="Luo M."/>
            <person name="Wang G."/>
        </authorList>
    </citation>
    <scope>NUCLEOTIDE SEQUENCE [LARGE SCALE GENOMIC DNA]</scope>
    <source>
        <strain evidence="8 9">JL14</strain>
    </source>
</reference>
<name>A0A0E3B629_9BURK</name>
<dbReference type="Proteomes" id="UP000029567">
    <property type="component" value="Unassembled WGS sequence"/>
</dbReference>
<dbReference type="GO" id="GO:0022857">
    <property type="term" value="F:transmembrane transporter activity"/>
    <property type="evidence" value="ECO:0007669"/>
    <property type="project" value="InterPro"/>
</dbReference>
<comment type="caution">
    <text evidence="8">The sequence shown here is derived from an EMBL/GenBank/DDBJ whole genome shotgun (WGS) entry which is preliminary data.</text>
</comment>
<feature type="transmembrane region" description="Helical" evidence="6">
    <location>
        <begin position="20"/>
        <end position="43"/>
    </location>
</feature>
<proteinExistence type="predicted"/>
<evidence type="ECO:0000256" key="3">
    <source>
        <dbReference type="ARBA" id="ARBA00022692"/>
    </source>
</evidence>
<dbReference type="InterPro" id="IPR020846">
    <property type="entry name" value="MFS_dom"/>
</dbReference>
<organism evidence="8 9">
    <name type="scientific">Comamonas thiooxydans</name>
    <dbReference type="NCBI Taxonomy" id="363952"/>
    <lineage>
        <taxon>Bacteria</taxon>
        <taxon>Pseudomonadati</taxon>
        <taxon>Pseudomonadota</taxon>
        <taxon>Betaproteobacteria</taxon>
        <taxon>Burkholderiales</taxon>
        <taxon>Comamonadaceae</taxon>
        <taxon>Comamonas</taxon>
    </lineage>
</organism>
<keyword evidence="3 6" id="KW-0812">Transmembrane</keyword>
<dbReference type="InterPro" id="IPR036259">
    <property type="entry name" value="MFS_trans_sf"/>
</dbReference>
<dbReference type="PROSITE" id="PS50850">
    <property type="entry name" value="MFS"/>
    <property type="match status" value="1"/>
</dbReference>